<dbReference type="GeneID" id="3638921"/>
<dbReference type="OrthoDB" id="5355528at2759"/>
<organism evidence="4 5">
    <name type="scientific">Candida albicans (strain SC5314 / ATCC MYA-2876)</name>
    <name type="common">Yeast</name>
    <dbReference type="NCBI Taxonomy" id="237561"/>
    <lineage>
        <taxon>Eukaryota</taxon>
        <taxon>Fungi</taxon>
        <taxon>Dikarya</taxon>
        <taxon>Ascomycota</taxon>
        <taxon>Saccharomycotina</taxon>
        <taxon>Pichiomycetes</taxon>
        <taxon>Debaryomycetaceae</taxon>
        <taxon>Candida/Lodderomyces clade</taxon>
        <taxon>Candida</taxon>
    </lineage>
</organism>
<dbReference type="STRING" id="237561.A0A1D8PU55"/>
<dbReference type="OMA" id="GKCEAQM"/>
<feature type="region of interest" description="Disordered" evidence="1">
    <location>
        <begin position="288"/>
        <end position="347"/>
    </location>
</feature>
<sequence>MSSDQFELSDDTKPEVPNTFPIEDEQSQQQDASKSRDFPTESAKETIINRLRNIPHEELKEILTNQLDLEIQLKHRELNISDNEIGKIESQMLMLRKFFDIPNDKKLNNEPTDFTTKYFDILQKSLTSTYDNFKQLPEAPPQLNPSYLDGNKSGASPVSQPVHSYRTRSTTSSLRPSATSIASGIRNPSLGCLYRRTDGVVVRLTCPNCQRSNFSSAQGFLNHSRIAHSKEYTSQDAAALKCGDILPEIKQDLTGEASIKMLVERGLDPTRNLNVNEFLFGRINTATTSTGEQNSATDGSSTMNLSSSNARKLEGKRDSGGSGGDNNEQLTQPQPITTSPTIEPSNELMKKLIKEGTMNKEEYEKLLKETKEPTSNSHLFDDETEEVGDSEESSLSTTPSCSKSVSLNDRKRRQSRGGINISISKDMEVHEPEEKKLKT</sequence>
<feature type="compositionally biased region" description="Basic and acidic residues" evidence="1">
    <location>
        <begin position="425"/>
        <end position="439"/>
    </location>
</feature>
<dbReference type="VEuPathDB" id="FungiDB:CR_10230W_A"/>
<feature type="compositionally biased region" description="Low complexity" evidence="1">
    <location>
        <begin position="393"/>
        <end position="407"/>
    </location>
</feature>
<feature type="compositionally biased region" description="Polar residues" evidence="1">
    <location>
        <begin position="153"/>
        <end position="162"/>
    </location>
</feature>
<dbReference type="SMR" id="A0A1D8PU55"/>
<protein>
    <recommendedName>
        <fullName evidence="2">AHC1-like C2H2 zinc-finger domain-containing protein</fullName>
    </recommendedName>
</protein>
<dbReference type="Pfam" id="PF25909">
    <property type="entry name" value="zf-C2H2_AHC1"/>
    <property type="match status" value="1"/>
</dbReference>
<dbReference type="RefSeq" id="XP_719360.1">
    <property type="nucleotide sequence ID" value="XM_714267.1"/>
</dbReference>
<reference evidence="4 5" key="3">
    <citation type="journal article" date="2013" name="Genome Biol.">
        <title>Assembly of a phased diploid Candida albicans genome facilitates allele-specific measurements and provides a simple model for repeat and indel structure.</title>
        <authorList>
            <person name="Muzzey D."/>
            <person name="Schwartz K."/>
            <person name="Weissman J.S."/>
            <person name="Sherlock G."/>
        </authorList>
    </citation>
    <scope>NUCLEOTIDE SEQUENCE [LARGE SCALE GENOMIC DNA]</scope>
    <source>
        <strain evidence="5">SC5314 / ATCC MYA-2876</strain>
    </source>
</reference>
<dbReference type="eggNOG" id="ENOG502S5YH">
    <property type="taxonomic scope" value="Eukaryota"/>
</dbReference>
<name>A0A1D8PU55_CANAL</name>
<reference evidence="4 5" key="1">
    <citation type="journal article" date="2004" name="Proc. Natl. Acad. Sci. U.S.A.">
        <title>The diploid genome sequence of Candida albicans.</title>
        <authorList>
            <person name="Jones T."/>
            <person name="Federspiel N.A."/>
            <person name="Chibana H."/>
            <person name="Dungan J."/>
            <person name="Kalman S."/>
            <person name="Magee B.B."/>
            <person name="Newport G."/>
            <person name="Thorstenson Y.R."/>
            <person name="Agabian N."/>
            <person name="Magee P.T."/>
            <person name="Davis R.W."/>
            <person name="Scherer S."/>
        </authorList>
    </citation>
    <scope>NUCLEOTIDE SEQUENCE [LARGE SCALE GENOMIC DNA]</scope>
    <source>
        <strain evidence="5">SC5314 / ATCC MYA-2876</strain>
    </source>
</reference>
<feature type="compositionally biased region" description="Low complexity" evidence="1">
    <location>
        <begin position="167"/>
        <end position="180"/>
    </location>
</feature>
<feature type="region of interest" description="Disordered" evidence="1">
    <location>
        <begin position="1"/>
        <end position="43"/>
    </location>
</feature>
<feature type="domain" description="AHC1-like C2H2 zinc-finger" evidence="2">
    <location>
        <begin position="192"/>
        <end position="270"/>
    </location>
</feature>
<evidence type="ECO:0000259" key="2">
    <source>
        <dbReference type="Pfam" id="PF25909"/>
    </source>
</evidence>
<feature type="region of interest" description="Disordered" evidence="1">
    <location>
        <begin position="368"/>
        <end position="439"/>
    </location>
</feature>
<reference evidence="4 5" key="2">
    <citation type="journal article" date="2007" name="Genome Biol.">
        <title>Assembly of the Candida albicans genome into sixteen supercontigs aligned on the eight chromosomes.</title>
        <authorList>
            <person name="van het Hoog M."/>
            <person name="Rast T.J."/>
            <person name="Martchenko M."/>
            <person name="Grindle S."/>
            <person name="Dignard D."/>
            <person name="Hogues H."/>
            <person name="Cuomo C."/>
            <person name="Berriman M."/>
            <person name="Scherer S."/>
            <person name="Magee B.B."/>
            <person name="Whiteway M."/>
            <person name="Chibana H."/>
            <person name="Nantel A."/>
            <person name="Magee P.T."/>
        </authorList>
    </citation>
    <scope>GENOME REANNOTATION</scope>
    <source>
        <strain evidence="5">SC5314 / ATCC MYA-2876</strain>
    </source>
</reference>
<accession>A0A1D8PU55</accession>
<feature type="compositionally biased region" description="Basic and acidic residues" evidence="1">
    <location>
        <begin position="33"/>
        <end position="43"/>
    </location>
</feature>
<evidence type="ECO:0000256" key="1">
    <source>
        <dbReference type="SAM" id="MobiDB-lite"/>
    </source>
</evidence>
<feature type="region of interest" description="Disordered" evidence="1">
    <location>
        <begin position="136"/>
        <end position="180"/>
    </location>
</feature>
<feature type="compositionally biased region" description="Low complexity" evidence="1">
    <location>
        <begin position="331"/>
        <end position="345"/>
    </location>
</feature>
<evidence type="ECO:0000313" key="3">
    <source>
        <dbReference type="CGD" id="CAL0000190603"/>
    </source>
</evidence>
<feature type="compositionally biased region" description="Polar residues" evidence="1">
    <location>
        <begin position="288"/>
        <end position="310"/>
    </location>
</feature>
<dbReference type="KEGG" id="cal:CAALFM_CR10230WA"/>
<dbReference type="AlphaFoldDB" id="A0A1D8PU55"/>
<feature type="compositionally biased region" description="Acidic residues" evidence="1">
    <location>
        <begin position="382"/>
        <end position="392"/>
    </location>
</feature>
<dbReference type="Proteomes" id="UP000000559">
    <property type="component" value="Chromosome R"/>
</dbReference>
<dbReference type="InParanoid" id="A0A1D8PU55"/>
<dbReference type="CGD" id="CAL0000190603">
    <property type="gene designation" value="orf19.7598"/>
</dbReference>
<dbReference type="InterPro" id="IPR058706">
    <property type="entry name" value="zf-C2H2_AHC1-like"/>
</dbReference>
<evidence type="ECO:0000313" key="4">
    <source>
        <dbReference type="EMBL" id="AOW31673.1"/>
    </source>
</evidence>
<keyword evidence="5" id="KW-1185">Reference proteome</keyword>
<dbReference type="EMBL" id="CP017630">
    <property type="protein sequence ID" value="AOW31673.1"/>
    <property type="molecule type" value="Genomic_DNA"/>
</dbReference>
<evidence type="ECO:0000313" key="5">
    <source>
        <dbReference type="Proteomes" id="UP000000559"/>
    </source>
</evidence>
<proteinExistence type="predicted"/>
<gene>
    <name evidence="4" type="ordered locus">CAALFM_CR10230WA</name>
    <name evidence="3" type="ordered locus">orf19.7598</name>
</gene>